<keyword evidence="3" id="KW-1185">Reference proteome</keyword>
<dbReference type="Ensembl" id="ENSACAT00000029418.2">
    <property type="protein sequence ID" value="ENSACAP00000022000.2"/>
    <property type="gene ID" value="ENSACAG00000028640.2"/>
</dbReference>
<name>R4G9T3_ANOCA</name>
<gene>
    <name evidence="2" type="primary">LOC103279772</name>
</gene>
<dbReference type="InterPro" id="IPR006616">
    <property type="entry name" value="DM9_repeat"/>
</dbReference>
<protein>
    <submittedName>
        <fullName evidence="2">Uncharacterized protein</fullName>
    </submittedName>
</protein>
<sequence length="401" mass="45763">MSVYLLRSYFSFQMYLFFCALFMSLMDDHCISGKESVLLTSLEKTVEKGPLVTVVQNEDRNAAVNQTRNNRRDIFYETNLKWVWFYQSAPSGAVSFWNSYANRWEYPCWEGGCGAGYYSPTRGPYCYYAESNREHSTTSFKVLVNEHDFESLKWQSDSNGNVPRNSIDTCPGAKVYVGKNQYGLGKVVVKHRSFFIGRNGKEYWYKKYDVLTIYKDYQSQQINNVKYMKEQGIYSNNALTLLTTKVINNNCDSAKKITTLSKTVSFEHRWEVGVALSQSVSSTITLGIPEVIGTSWGFSSEKTYNWNKGFTQTETVTFTETVEIDIPPNQSCEVTMEGITMKARIPFTARATRYYYNGESRSATVQGVSNSDVVAQVHTEIKRCQPIPDAEPCLSEVRGTY</sequence>
<dbReference type="Gene3D" id="2.170.15.10">
    <property type="entry name" value="Proaerolysin, chain A, domain 3"/>
    <property type="match status" value="1"/>
</dbReference>
<dbReference type="eggNOG" id="ENOG502QRDC">
    <property type="taxonomic scope" value="Eukaryota"/>
</dbReference>
<reference evidence="2" key="2">
    <citation type="submission" date="2025-08" db="UniProtKB">
        <authorList>
            <consortium name="Ensembl"/>
        </authorList>
    </citation>
    <scope>IDENTIFICATION</scope>
</reference>
<evidence type="ECO:0000256" key="1">
    <source>
        <dbReference type="SAM" id="SignalP"/>
    </source>
</evidence>
<organism evidence="2 3">
    <name type="scientific">Anolis carolinensis</name>
    <name type="common">Green anole</name>
    <name type="synonym">American chameleon</name>
    <dbReference type="NCBI Taxonomy" id="28377"/>
    <lineage>
        <taxon>Eukaryota</taxon>
        <taxon>Metazoa</taxon>
        <taxon>Chordata</taxon>
        <taxon>Craniata</taxon>
        <taxon>Vertebrata</taxon>
        <taxon>Euteleostomi</taxon>
        <taxon>Lepidosauria</taxon>
        <taxon>Squamata</taxon>
        <taxon>Bifurcata</taxon>
        <taxon>Unidentata</taxon>
        <taxon>Episquamata</taxon>
        <taxon>Toxicofera</taxon>
        <taxon>Iguania</taxon>
        <taxon>Dactyloidae</taxon>
        <taxon>Anolis</taxon>
    </lineage>
</organism>
<evidence type="ECO:0000313" key="2">
    <source>
        <dbReference type="Ensembl" id="ENSACAP00000022000.2"/>
    </source>
</evidence>
<dbReference type="Pfam" id="PF11901">
    <property type="entry name" value="DM9"/>
    <property type="match status" value="1"/>
</dbReference>
<proteinExistence type="predicted"/>
<feature type="signal peptide" evidence="1">
    <location>
        <begin position="1"/>
        <end position="33"/>
    </location>
</feature>
<feature type="chain" id="PRO_5032617984" evidence="1">
    <location>
        <begin position="34"/>
        <end position="401"/>
    </location>
</feature>
<dbReference type="Proteomes" id="UP000001646">
    <property type="component" value="Unplaced"/>
</dbReference>
<keyword evidence="1" id="KW-0732">Signal</keyword>
<dbReference type="HOGENOM" id="CLU_068362_0_0_1"/>
<dbReference type="PANTHER" id="PTHR31649:SF1">
    <property type="entry name" value="FARNESOIC ACID O-METHYL TRANSFERASE DOMAIN-CONTAINING PROTEIN"/>
    <property type="match status" value="1"/>
</dbReference>
<dbReference type="PANTHER" id="PTHR31649">
    <property type="entry name" value="AGAP009604-PA"/>
    <property type="match status" value="1"/>
</dbReference>
<dbReference type="GeneTree" id="ENSGT00400000024875"/>
<reference evidence="2" key="1">
    <citation type="submission" date="2009-12" db="EMBL/GenBank/DDBJ databases">
        <title>The Genome Sequence of Anolis carolinensis (Green Anole Lizard).</title>
        <authorList>
            <consortium name="The Genome Sequencing Platform"/>
            <person name="Di Palma F."/>
            <person name="Alfoldi J."/>
            <person name="Heiman D."/>
            <person name="Young S."/>
            <person name="Grabherr M."/>
            <person name="Johnson J."/>
            <person name="Lander E.S."/>
            <person name="Lindblad-Toh K."/>
        </authorList>
    </citation>
    <scope>NUCLEOTIDE SEQUENCE [LARGE SCALE GENOMIC DNA]</scope>
    <source>
        <strain evidence="2">JBL SC #1</strain>
    </source>
</reference>
<accession>R4G9T3</accession>
<evidence type="ECO:0000313" key="3">
    <source>
        <dbReference type="Proteomes" id="UP000001646"/>
    </source>
</evidence>
<reference evidence="2" key="3">
    <citation type="submission" date="2025-09" db="UniProtKB">
        <authorList>
            <consortium name="Ensembl"/>
        </authorList>
    </citation>
    <scope>IDENTIFICATION</scope>
</reference>
<dbReference type="AlphaFoldDB" id="R4G9T3"/>
<dbReference type="Bgee" id="ENSACAG00000028640">
    <property type="expression patterns" value="Expressed in liver"/>
</dbReference>
<dbReference type="InParanoid" id="R4G9T3"/>
<dbReference type="GO" id="GO:0005737">
    <property type="term" value="C:cytoplasm"/>
    <property type="evidence" value="ECO:0000318"/>
    <property type="project" value="GO_Central"/>
</dbReference>
<dbReference type="CDD" id="cd20220">
    <property type="entry name" value="PFM_natterin-3-like"/>
    <property type="match status" value="1"/>
</dbReference>
<dbReference type="SUPFAM" id="SSF56973">
    <property type="entry name" value="Aerolisin/ETX pore-forming domain"/>
    <property type="match status" value="1"/>
</dbReference>